<reference evidence="2" key="1">
    <citation type="submission" date="2018-06" db="EMBL/GenBank/DDBJ databases">
        <authorList>
            <person name="Zhirakovskaya E."/>
        </authorList>
    </citation>
    <scope>NUCLEOTIDE SEQUENCE</scope>
</reference>
<organism evidence="2">
    <name type="scientific">hydrothermal vent metagenome</name>
    <dbReference type="NCBI Taxonomy" id="652676"/>
    <lineage>
        <taxon>unclassified sequences</taxon>
        <taxon>metagenomes</taxon>
        <taxon>ecological metagenomes</taxon>
    </lineage>
</organism>
<dbReference type="EMBL" id="UOFA01000012">
    <property type="protein sequence ID" value="VAW43695.1"/>
    <property type="molecule type" value="Genomic_DNA"/>
</dbReference>
<name>A0A3B0VJH9_9ZZZZ</name>
<gene>
    <name evidence="2" type="ORF">MNBD_GAMMA02-174</name>
</gene>
<dbReference type="InterPro" id="IPR045351">
    <property type="entry name" value="DUF6531"/>
</dbReference>
<dbReference type="AlphaFoldDB" id="A0A3B0VJH9"/>
<evidence type="ECO:0000259" key="1">
    <source>
        <dbReference type="Pfam" id="PF20148"/>
    </source>
</evidence>
<protein>
    <recommendedName>
        <fullName evidence="1">DUF6531 domain-containing protein</fullName>
    </recommendedName>
</protein>
<accession>A0A3B0VJH9</accession>
<feature type="non-terminal residue" evidence="2">
    <location>
        <position position="306"/>
    </location>
</feature>
<proteinExistence type="predicted"/>
<evidence type="ECO:0000313" key="2">
    <source>
        <dbReference type="EMBL" id="VAW43695.1"/>
    </source>
</evidence>
<dbReference type="Pfam" id="PF20148">
    <property type="entry name" value="DUF6531"/>
    <property type="match status" value="1"/>
</dbReference>
<sequence>MRKLHLSFILSLSGLVMFTIGQARITLFCVGDPQTCWSFLELTDEDYDAANQSCVNFVNSHVANPITSCTAGNLSPPEGLPWLEAGWFWEEAERTFYFGKFYFGVCPEGTHPDANFLCLPDEDDQAKQCPMVQGNPINTATGNKYHSETIEINNQLSFDLSYNSNFRYTGNGIKDIDYLGLGWMHQYNASISKIYTVGSDRTVFVNRPNGRQFRFNEVNGIWTPSEYVKDSLQQNGHIWTYKTADNTVETYNTGYVNGSSLNVGRLESVKTSDGKETVISYISTTQGVKPKIDRITGPFGGFIDFT</sequence>
<feature type="domain" description="DUF6531" evidence="1">
    <location>
        <begin position="134"/>
        <end position="215"/>
    </location>
</feature>